<dbReference type="GO" id="GO:0031298">
    <property type="term" value="C:replication fork protection complex"/>
    <property type="evidence" value="ECO:0007669"/>
    <property type="project" value="TreeGrafter"/>
</dbReference>
<proteinExistence type="inferred from homology"/>
<dbReference type="Pfam" id="PF07962">
    <property type="entry name" value="Swi3"/>
    <property type="match status" value="1"/>
</dbReference>
<gene>
    <name evidence="12" type="ORF">GQ26_0281190</name>
</gene>
<keyword evidence="4 9" id="KW-0227">DNA damage</keyword>
<keyword evidence="6 9" id="KW-0539">Nucleus</keyword>
<evidence type="ECO:0000313" key="12">
    <source>
        <dbReference type="EMBL" id="KFX44546.1"/>
    </source>
</evidence>
<dbReference type="InterPro" id="IPR040038">
    <property type="entry name" value="TIPIN/Csm3/Swi3"/>
</dbReference>
<dbReference type="PANTHER" id="PTHR13220:SF11">
    <property type="entry name" value="TIMELESS-INTERACTING PROTEIN"/>
    <property type="match status" value="1"/>
</dbReference>
<comment type="subunit">
    <text evidence="3">Component of the fork protection complex (FPC) consisting of TOF1 and CSM3.</text>
</comment>
<comment type="subcellular location">
    <subcellularLocation>
        <location evidence="1 9">Nucleus</location>
    </subcellularLocation>
</comment>
<evidence type="ECO:0000256" key="6">
    <source>
        <dbReference type="ARBA" id="ARBA00023242"/>
    </source>
</evidence>
<feature type="compositionally biased region" description="Polar residues" evidence="10">
    <location>
        <begin position="173"/>
        <end position="184"/>
    </location>
</feature>
<dbReference type="GO" id="GO:0031297">
    <property type="term" value="P:replication fork processing"/>
    <property type="evidence" value="ECO:0007669"/>
    <property type="project" value="UniProtKB-UniRule"/>
</dbReference>
<comment type="function">
    <text evidence="9">Plays an important role in the control of DNA replication and the maintenance of replication fork stability.</text>
</comment>
<name>A0A093VCY3_TALMA</name>
<evidence type="ECO:0000256" key="9">
    <source>
        <dbReference type="RuleBase" id="RU366049"/>
    </source>
</evidence>
<dbReference type="EMBL" id="JPOX01000028">
    <property type="protein sequence ID" value="KFX44546.1"/>
    <property type="molecule type" value="Genomic_DNA"/>
</dbReference>
<evidence type="ECO:0000256" key="1">
    <source>
        <dbReference type="ARBA" id="ARBA00004123"/>
    </source>
</evidence>
<feature type="compositionally biased region" description="Acidic residues" evidence="10">
    <location>
        <begin position="286"/>
        <end position="296"/>
    </location>
</feature>
<reference key="1">
    <citation type="journal article" date="2014" name="PLoS Genet.">
        <title>Signature Gene Expression Reveals Novel Clues to the Molecular Mechanisms of Dimorphic Transition in Penicillium marneffei.</title>
        <authorList>
            <person name="Yang E."/>
            <person name="Wang G."/>
            <person name="Cai J."/>
            <person name="Woo P.C."/>
            <person name="Lau S.K."/>
            <person name="Yuen K.-Y."/>
            <person name="Chow W.-N."/>
            <person name="Lin X."/>
        </authorList>
    </citation>
    <scope>NUCLEOTIDE SEQUENCE [LARGE SCALE GENOMIC DNA]</scope>
    <source>
        <strain>PM1</strain>
    </source>
</reference>
<evidence type="ECO:0000256" key="2">
    <source>
        <dbReference type="ARBA" id="ARBA00006075"/>
    </source>
</evidence>
<evidence type="ECO:0000256" key="10">
    <source>
        <dbReference type="SAM" id="MobiDB-lite"/>
    </source>
</evidence>
<dbReference type="GO" id="GO:0000076">
    <property type="term" value="P:DNA replication checkpoint signaling"/>
    <property type="evidence" value="ECO:0007669"/>
    <property type="project" value="UniProtKB-UniRule"/>
</dbReference>
<keyword evidence="7 9" id="KW-0131">Cell cycle</keyword>
<dbReference type="GO" id="GO:0003677">
    <property type="term" value="F:DNA binding"/>
    <property type="evidence" value="ECO:0007669"/>
    <property type="project" value="TreeGrafter"/>
</dbReference>
<evidence type="ECO:0000256" key="8">
    <source>
        <dbReference type="ARBA" id="ARBA00025496"/>
    </source>
</evidence>
<keyword evidence="5" id="KW-0236">DNA replication inhibitor</keyword>
<dbReference type="InterPro" id="IPR012923">
    <property type="entry name" value="Csm3"/>
</dbReference>
<evidence type="ECO:0000256" key="5">
    <source>
        <dbReference type="ARBA" id="ARBA00022880"/>
    </source>
</evidence>
<protein>
    <recommendedName>
        <fullName evidence="9">Chromosome segregation in meiosis protein</fullName>
    </recommendedName>
</protein>
<comment type="similarity">
    <text evidence="2 9">Belongs to the CSM3 family.</text>
</comment>
<comment type="caution">
    <text evidence="12">The sequence shown here is derived from an EMBL/GenBank/DDBJ whole genome shotgun (WGS) entry which is preliminary data.</text>
</comment>
<sequence>MSDIDDLFDYDAGLDDVLKNIPSAPNKETSQTETNADATKVLGLDEDIKPTKQRAPIAKLDEARLLSQRGIPKLRKDVRTKLKFKGKGHEFSDLGRLLNFYQLWLDDLYPRAKFADGLAMIEKLGHTKRVQIMRREWINEEKPDYRRHDRDHDNNNHDNSTFTSKRNGAPADTITTSNDATNNDPLGDELEDLFAERPRRGSAPKQNASNGPSDDTPPDDDLDMLLAEAENITSTPKNNTYNEPSTGDAPPDDDLDMLLAEAENTTSAIKQTSSNEATINSPAIETNDDNDAPPDDDLEMLLAEAENIAQAGNGGRESIFNRK</sequence>
<dbReference type="GO" id="GO:0043111">
    <property type="term" value="P:replication fork arrest"/>
    <property type="evidence" value="ECO:0007669"/>
    <property type="project" value="TreeGrafter"/>
</dbReference>
<evidence type="ECO:0000256" key="4">
    <source>
        <dbReference type="ARBA" id="ARBA00022763"/>
    </source>
</evidence>
<accession>A0A093VCY3</accession>
<feature type="compositionally biased region" description="Polar residues" evidence="10">
    <location>
        <begin position="231"/>
        <end position="245"/>
    </location>
</feature>
<evidence type="ECO:0000259" key="11">
    <source>
        <dbReference type="Pfam" id="PF07962"/>
    </source>
</evidence>
<evidence type="ECO:0000256" key="3">
    <source>
        <dbReference type="ARBA" id="ARBA00011217"/>
    </source>
</evidence>
<feature type="compositionally biased region" description="Basic and acidic residues" evidence="10">
    <location>
        <begin position="144"/>
        <end position="156"/>
    </location>
</feature>
<reference evidence="12" key="2">
    <citation type="journal article" date="2014" name="PLoS Genet.">
        <title>Signature gene expression reveals novel clues to the molecular mechanisms of dimorphic transition in Penicillium marneffei.</title>
        <authorList>
            <person name="Yang E."/>
            <person name="Wang G."/>
            <person name="Cai J."/>
            <person name="Woo P.C."/>
            <person name="Lau S.K."/>
            <person name="Yuen K.-Y."/>
            <person name="Chow W.-N."/>
            <person name="Lin X."/>
        </authorList>
    </citation>
    <scope>NUCLEOTIDE SEQUENCE</scope>
    <source>
        <strain evidence="12">PM1</strain>
    </source>
</reference>
<evidence type="ECO:0000256" key="7">
    <source>
        <dbReference type="ARBA" id="ARBA00023306"/>
    </source>
</evidence>
<dbReference type="GO" id="GO:0006974">
    <property type="term" value="P:DNA damage response"/>
    <property type="evidence" value="ECO:0007669"/>
    <property type="project" value="UniProtKB-KW"/>
</dbReference>
<feature type="region of interest" description="Disordered" evidence="10">
    <location>
        <begin position="144"/>
        <end position="296"/>
    </location>
</feature>
<dbReference type="HOGENOM" id="CLU_036204_1_0_1"/>
<dbReference type="eggNOG" id="KOG3004">
    <property type="taxonomic scope" value="Eukaryota"/>
</dbReference>
<dbReference type="AlphaFoldDB" id="A0A093VCY3"/>
<comment type="function">
    <text evidence="8">Forms a fork protection complex (FPC) with TOF1 and which is required for chromosome segregation during meiosis and DNA damage repair. FPC coordinates leading and lagging strand synthesis and moves with the replication fork. FPC stabilizes replication forks in a configuration that is recognized by replication checkpoint sensors.</text>
</comment>
<feature type="compositionally biased region" description="Polar residues" evidence="10">
    <location>
        <begin position="264"/>
        <end position="284"/>
    </location>
</feature>
<organism evidence="12">
    <name type="scientific">Talaromyces marneffei PM1</name>
    <dbReference type="NCBI Taxonomy" id="1077442"/>
    <lineage>
        <taxon>Eukaryota</taxon>
        <taxon>Fungi</taxon>
        <taxon>Dikarya</taxon>
        <taxon>Ascomycota</taxon>
        <taxon>Pezizomycotina</taxon>
        <taxon>Eurotiomycetes</taxon>
        <taxon>Eurotiomycetidae</taxon>
        <taxon>Eurotiales</taxon>
        <taxon>Trichocomaceae</taxon>
        <taxon>Talaromyces</taxon>
        <taxon>Talaromyces sect. Talaromyces</taxon>
    </lineage>
</organism>
<dbReference type="PANTHER" id="PTHR13220">
    <property type="entry name" value="TIMELESS INTERACTING-RELATED"/>
    <property type="match status" value="1"/>
</dbReference>
<feature type="domain" description="Chromosome segregation in meiosis protein 3" evidence="11">
    <location>
        <begin position="59"/>
        <end position="142"/>
    </location>
</feature>